<gene>
    <name evidence="2" type="ORF">AVDCRST_MAG90-3111</name>
</gene>
<proteinExistence type="predicted"/>
<dbReference type="EMBL" id="CADCUC010000654">
    <property type="protein sequence ID" value="CAA9362482.1"/>
    <property type="molecule type" value="Genomic_DNA"/>
</dbReference>
<feature type="region of interest" description="Disordered" evidence="1">
    <location>
        <begin position="188"/>
        <end position="216"/>
    </location>
</feature>
<name>A0A6J4MKP5_9HYPH</name>
<protein>
    <submittedName>
        <fullName evidence="2">Uncharacterized protein</fullName>
    </submittedName>
</protein>
<dbReference type="AlphaFoldDB" id="A0A6J4MKP5"/>
<accession>A0A6J4MKP5</accession>
<evidence type="ECO:0000313" key="2">
    <source>
        <dbReference type="EMBL" id="CAA9362482.1"/>
    </source>
</evidence>
<reference evidence="2" key="1">
    <citation type="submission" date="2020-02" db="EMBL/GenBank/DDBJ databases">
        <authorList>
            <person name="Meier V. D."/>
        </authorList>
    </citation>
    <scope>NUCLEOTIDE SEQUENCE</scope>
    <source>
        <strain evidence="2">AVDCRST_MAG90</strain>
    </source>
</reference>
<feature type="compositionally biased region" description="Basic and acidic residues" evidence="1">
    <location>
        <begin position="188"/>
        <end position="203"/>
    </location>
</feature>
<sequence length="216" mass="22572">MRGDRALGLVGVADRAADGVEFSALRHAGNGAGRARQRGDLLPAASRGVEGETERVRPPILVEVAADRIKPAVEHRDADMVCSARQRRGLEPAIAGRVIDLMVGPVDALLAIAADEVELAVALRRPRHLRPRQRQCGARGPAARIRGLGGGAVIDALLLGDFWQADAAGLAQALVGALVMGMGGLSDRRGRDDGKTARDEEAAMQHGPISLTATPA</sequence>
<organism evidence="2">
    <name type="scientific">uncultured Microvirga sp</name>
    <dbReference type="NCBI Taxonomy" id="412392"/>
    <lineage>
        <taxon>Bacteria</taxon>
        <taxon>Pseudomonadati</taxon>
        <taxon>Pseudomonadota</taxon>
        <taxon>Alphaproteobacteria</taxon>
        <taxon>Hyphomicrobiales</taxon>
        <taxon>Methylobacteriaceae</taxon>
        <taxon>Microvirga</taxon>
        <taxon>environmental samples</taxon>
    </lineage>
</organism>
<evidence type="ECO:0000256" key="1">
    <source>
        <dbReference type="SAM" id="MobiDB-lite"/>
    </source>
</evidence>